<dbReference type="EMBL" id="VLTO01000028">
    <property type="protein sequence ID" value="KAA0173922.1"/>
    <property type="molecule type" value="Genomic_DNA"/>
</dbReference>
<feature type="region of interest" description="Disordered" evidence="2">
    <location>
        <begin position="192"/>
        <end position="294"/>
    </location>
</feature>
<dbReference type="Proteomes" id="UP000322899">
    <property type="component" value="Unassembled WGS sequence"/>
</dbReference>
<dbReference type="AlphaFoldDB" id="A0A5A8E866"/>
<gene>
    <name evidence="3" type="ORF">FNF27_04680</name>
</gene>
<accession>A0A5A8E866</accession>
<feature type="compositionally biased region" description="Basic and acidic residues" evidence="2">
    <location>
        <begin position="9"/>
        <end position="19"/>
    </location>
</feature>
<feature type="coiled-coil region" evidence="1">
    <location>
        <begin position="301"/>
        <end position="328"/>
    </location>
</feature>
<feature type="coiled-coil region" evidence="1">
    <location>
        <begin position="163"/>
        <end position="190"/>
    </location>
</feature>
<evidence type="ECO:0000256" key="2">
    <source>
        <dbReference type="SAM" id="MobiDB-lite"/>
    </source>
</evidence>
<evidence type="ECO:0000313" key="4">
    <source>
        <dbReference type="Proteomes" id="UP000322899"/>
    </source>
</evidence>
<feature type="compositionally biased region" description="Low complexity" evidence="2">
    <location>
        <begin position="192"/>
        <end position="203"/>
    </location>
</feature>
<feature type="compositionally biased region" description="Acidic residues" evidence="2">
    <location>
        <begin position="56"/>
        <end position="65"/>
    </location>
</feature>
<organism evidence="3 4">
    <name type="scientific">Cafeteria roenbergensis</name>
    <name type="common">Marine flagellate</name>
    <dbReference type="NCBI Taxonomy" id="33653"/>
    <lineage>
        <taxon>Eukaryota</taxon>
        <taxon>Sar</taxon>
        <taxon>Stramenopiles</taxon>
        <taxon>Bigyra</taxon>
        <taxon>Opalozoa</taxon>
        <taxon>Bicosoecida</taxon>
        <taxon>Cafeteriaceae</taxon>
        <taxon>Cafeteria</taxon>
    </lineage>
</organism>
<comment type="caution">
    <text evidence="3">The sequence shown here is derived from an EMBL/GenBank/DDBJ whole genome shotgun (WGS) entry which is preliminary data.</text>
</comment>
<protein>
    <submittedName>
        <fullName evidence="3">Uncharacterized protein</fullName>
    </submittedName>
</protein>
<sequence>MASAARGDAFPRDIEDRIKGMLQAVGSPRECDGREPASLGMRTGVPGHAGGGQPQDGDDWDEEDDPGARGWGRESYDPPADSLDALEEECQFSSALSAVKFFSRMGHDEGADRALSALLDLCSAVRGGALASPAGTGTSDGTGDGAGTSASYSQLRLQFDLMQAEHREQLREMRRSLRKALRRIEGLKTARSAAITAPARPAAHSGAGLGSDPEAVSPPASVHATTQAAAGGRGDRRAPQPVPPSPPSRRGSAGGGGVAMTSPAGSRRRLDGHAPPSGQRSKRKSAVQAVGDRQDALAGDVADIRAEMARMRQAMARETREKDELGRRLARTAKAATTREKRLTRALKAVASKLPGGSKEFQSLLRGLSAPDDSATP</sequence>
<feature type="region of interest" description="Disordered" evidence="2">
    <location>
        <begin position="355"/>
        <end position="377"/>
    </location>
</feature>
<evidence type="ECO:0000256" key="1">
    <source>
        <dbReference type="SAM" id="Coils"/>
    </source>
</evidence>
<reference evidence="3 4" key="1">
    <citation type="submission" date="2019-07" db="EMBL/GenBank/DDBJ databases">
        <title>Genomes of Cafeteria roenbergensis.</title>
        <authorList>
            <person name="Fischer M.G."/>
            <person name="Hackl T."/>
            <person name="Roman M."/>
        </authorList>
    </citation>
    <scope>NUCLEOTIDE SEQUENCE [LARGE SCALE GENOMIC DNA]</scope>
    <source>
        <strain evidence="3 4">E4-10P</strain>
    </source>
</reference>
<feature type="region of interest" description="Disordered" evidence="2">
    <location>
        <begin position="1"/>
        <end position="85"/>
    </location>
</feature>
<name>A0A5A8E866_CAFRO</name>
<keyword evidence="1" id="KW-0175">Coiled coil</keyword>
<proteinExistence type="predicted"/>
<evidence type="ECO:0000313" key="3">
    <source>
        <dbReference type="EMBL" id="KAA0173922.1"/>
    </source>
</evidence>
<feature type="region of interest" description="Disordered" evidence="2">
    <location>
        <begin position="130"/>
        <end position="149"/>
    </location>
</feature>